<evidence type="ECO:0000256" key="3">
    <source>
        <dbReference type="PROSITE-ProRule" id="PRU00221"/>
    </source>
</evidence>
<comment type="caution">
    <text evidence="6">The sequence shown here is derived from an EMBL/GenBank/DDBJ whole genome shotgun (WGS) entry which is preliminary data.</text>
</comment>
<keyword evidence="7" id="KW-1185">Reference proteome</keyword>
<dbReference type="InterPro" id="IPR050349">
    <property type="entry name" value="WD_LIS1/nudF_dynein_reg"/>
</dbReference>
<evidence type="ECO:0000256" key="4">
    <source>
        <dbReference type="SAM" id="MobiDB-lite"/>
    </source>
</evidence>
<feature type="repeat" description="WD" evidence="3">
    <location>
        <begin position="706"/>
        <end position="747"/>
    </location>
</feature>
<dbReference type="InterPro" id="IPR020472">
    <property type="entry name" value="WD40_PAC1"/>
</dbReference>
<feature type="region of interest" description="Disordered" evidence="4">
    <location>
        <begin position="740"/>
        <end position="761"/>
    </location>
</feature>
<dbReference type="CDD" id="cd00200">
    <property type="entry name" value="WD40"/>
    <property type="match status" value="1"/>
</dbReference>
<dbReference type="PANTHER" id="PTHR44129">
    <property type="entry name" value="WD REPEAT-CONTAINING PROTEIN POP1"/>
    <property type="match status" value="1"/>
</dbReference>
<dbReference type="InterPro" id="IPR019775">
    <property type="entry name" value="WD40_repeat_CS"/>
</dbReference>
<dbReference type="EMBL" id="VYYT01000406">
    <property type="protein sequence ID" value="KAK2737188.1"/>
    <property type="molecule type" value="Genomic_DNA"/>
</dbReference>
<dbReference type="InterPro" id="IPR001680">
    <property type="entry name" value="WD40_rpt"/>
</dbReference>
<dbReference type="PROSITE" id="PS50294">
    <property type="entry name" value="WD_REPEATS_REGION"/>
    <property type="match status" value="4"/>
</dbReference>
<evidence type="ECO:0000256" key="1">
    <source>
        <dbReference type="ARBA" id="ARBA00022574"/>
    </source>
</evidence>
<dbReference type="AlphaFoldDB" id="A0AAE0D0T0"/>
<accession>A0AAE0D0T0</accession>
<dbReference type="SUPFAM" id="SSF50978">
    <property type="entry name" value="WD40 repeat-like"/>
    <property type="match status" value="1"/>
</dbReference>
<feature type="repeat" description="WD" evidence="3">
    <location>
        <begin position="456"/>
        <end position="497"/>
    </location>
</feature>
<evidence type="ECO:0000313" key="7">
    <source>
        <dbReference type="Proteomes" id="UP001281614"/>
    </source>
</evidence>
<dbReference type="Proteomes" id="UP001281614">
    <property type="component" value="Unassembled WGS sequence"/>
</dbReference>
<feature type="repeat" description="WD" evidence="3">
    <location>
        <begin position="498"/>
        <end position="539"/>
    </location>
</feature>
<dbReference type="SMART" id="SM00320">
    <property type="entry name" value="WD40"/>
    <property type="match status" value="6"/>
</dbReference>
<feature type="compositionally biased region" description="Pro residues" evidence="4">
    <location>
        <begin position="745"/>
        <end position="757"/>
    </location>
</feature>
<keyword evidence="1 3" id="KW-0853">WD repeat</keyword>
<dbReference type="PROSITE" id="PS00678">
    <property type="entry name" value="WD_REPEATS_1"/>
    <property type="match status" value="1"/>
</dbReference>
<protein>
    <recommendedName>
        <fullName evidence="5">Nephrocystin 3-like N-terminal domain-containing protein</fullName>
    </recommendedName>
</protein>
<feature type="repeat" description="WD" evidence="3">
    <location>
        <begin position="622"/>
        <end position="663"/>
    </location>
</feature>
<sequence length="792" mass="87795">MPSSKAIDGSIPVQQIYVNAGPGGQFNNSGTGYEEHDRFLRDLSTTDPSADKKRIERKEGGLISDLNGWILNHKKSRSHITPFYEKYEKRGKALFEDANSWDVLAEMVQSMTSSESTSKAVLVIDALDECSDRLDQLLAVLVKLSSGCKIVVSSRRHPSIDNGLSVLGNKISLSLEDNGTAVSGAVGKYIRHKVSELKRLKKYNEATQKEVSAYLKSNAEGTFLWVSLVYQQLAKITLSNKRTMETLRAFPPGLDSLYGRILAQIMKSPDKKLCRKILATVCILHHPFDLSALAMLLDKEEESLKDAVEECFGLLVLKNNVVYFVHQSAKAFLQKEAERDIMPSGYQHENKMVLSRLVETMSSTLRRNIYGLDDLGASIPKDHNIASDPLAPARYSCLHWTEHFSKANAMDKKQQLLIHQFLSEHCLHWVEAICHLRSVSKGIEGLTKVFNIFQSLEVGGTKVSPVAFSPDGKTLASAYEDKHVRIWKPTTGSYARTLRGHSGPVHCVAFSQDGTTIISGSADGTIILWDPKDGKCKGTRSAQGTDIVFVCLVTSGTQLIAGCRGGSVRFWDLEDKAYYRKIPKVDSYILALSNDGKVLASPTATGEVRLCDTKTRKRQKSLEGHTDKIQALAFSDDGYKLASASEDETIKIWNPTTGECLITLKCKKVSSIVFSADGTQQLVSNSAAGRSIFWDARTGRKVRTIRRCYSGAFKSISLKADGKMLASAADDKTVKLWDLKADDPSQPPQPADDPTPPVIQSHETDEVFRKRIWHETLSGLHLREKRTSEYSR</sequence>
<dbReference type="PRINTS" id="PR00320">
    <property type="entry name" value="GPROTEINBRPT"/>
</dbReference>
<dbReference type="InterPro" id="IPR036322">
    <property type="entry name" value="WD40_repeat_dom_sf"/>
</dbReference>
<dbReference type="Gene3D" id="2.130.10.10">
    <property type="entry name" value="YVTN repeat-like/Quinoprotein amine dehydrogenase"/>
    <property type="match status" value="2"/>
</dbReference>
<dbReference type="Pfam" id="PF24883">
    <property type="entry name" value="NPHP3_N"/>
    <property type="match status" value="1"/>
</dbReference>
<dbReference type="InterPro" id="IPR056884">
    <property type="entry name" value="NPHP3-like_N"/>
</dbReference>
<name>A0AAE0D0T0_COLKA</name>
<organism evidence="6 7">
    <name type="scientific">Colletotrichum kahawae</name>
    <name type="common">Coffee berry disease fungus</name>
    <dbReference type="NCBI Taxonomy" id="34407"/>
    <lineage>
        <taxon>Eukaryota</taxon>
        <taxon>Fungi</taxon>
        <taxon>Dikarya</taxon>
        <taxon>Ascomycota</taxon>
        <taxon>Pezizomycotina</taxon>
        <taxon>Sordariomycetes</taxon>
        <taxon>Hypocreomycetidae</taxon>
        <taxon>Glomerellales</taxon>
        <taxon>Glomerellaceae</taxon>
        <taxon>Colletotrichum</taxon>
        <taxon>Colletotrichum gloeosporioides species complex</taxon>
    </lineage>
</organism>
<proteinExistence type="predicted"/>
<keyword evidence="2" id="KW-0677">Repeat</keyword>
<dbReference type="PROSITE" id="PS50082">
    <property type="entry name" value="WD_REPEATS_2"/>
    <property type="match status" value="4"/>
</dbReference>
<evidence type="ECO:0000313" key="6">
    <source>
        <dbReference type="EMBL" id="KAK2737188.1"/>
    </source>
</evidence>
<feature type="domain" description="Nephrocystin 3-like N-terminal" evidence="5">
    <location>
        <begin position="81"/>
        <end position="155"/>
    </location>
</feature>
<gene>
    <name evidence="6" type="ORF">CKAH01_18862</name>
</gene>
<evidence type="ECO:0000256" key="2">
    <source>
        <dbReference type="ARBA" id="ARBA00022737"/>
    </source>
</evidence>
<dbReference type="InterPro" id="IPR015943">
    <property type="entry name" value="WD40/YVTN_repeat-like_dom_sf"/>
</dbReference>
<reference evidence="6" key="1">
    <citation type="submission" date="2023-02" db="EMBL/GenBank/DDBJ databases">
        <title>Colletotrichum kahawae CIFC_Que2 genome sequencing and assembly.</title>
        <authorList>
            <person name="Baroncelli R."/>
        </authorList>
    </citation>
    <scope>NUCLEOTIDE SEQUENCE</scope>
    <source>
        <strain evidence="6">CIFC_Que2</strain>
    </source>
</reference>
<dbReference type="Pfam" id="PF00400">
    <property type="entry name" value="WD40"/>
    <property type="match status" value="5"/>
</dbReference>
<evidence type="ECO:0000259" key="5">
    <source>
        <dbReference type="Pfam" id="PF24883"/>
    </source>
</evidence>